<keyword evidence="1" id="KW-0812">Transmembrane</keyword>
<keyword evidence="1" id="KW-1133">Transmembrane helix</keyword>
<protein>
    <submittedName>
        <fullName evidence="2">Uncharacterized protein</fullName>
    </submittedName>
</protein>
<proteinExistence type="predicted"/>
<dbReference type="Proteomes" id="UP000179441">
    <property type="component" value="Unassembled WGS sequence"/>
</dbReference>
<reference evidence="2 3" key="1">
    <citation type="submission" date="2016-10" db="EMBL/GenBank/DDBJ databases">
        <title>Evaluation of Human, Veterinary and Environmental Mycobacterium chelonae Isolates by Core Genome Phylogenomic Analysis, Targeted Gene Comparison, and Anti-microbial Susceptibility Patterns: A Tale of Mistaken Identities.</title>
        <authorList>
            <person name="Fogelson S.B."/>
            <person name="Camus A.C."/>
            <person name="Lorenz W."/>
            <person name="Vasireddy R."/>
            <person name="Vasireddy S."/>
            <person name="Smith T."/>
            <person name="Brown-Elliott B.A."/>
            <person name="Wallace R.J.Jr."/>
            <person name="Hasan N.A."/>
            <person name="Reischl U."/>
            <person name="Sanchez S."/>
        </authorList>
    </citation>
    <scope>NUCLEOTIDE SEQUENCE [LARGE SCALE GENOMIC DNA]</scope>
    <source>
        <strain evidence="2 3">15518</strain>
    </source>
</reference>
<evidence type="ECO:0000313" key="2">
    <source>
        <dbReference type="EMBL" id="OHU75826.1"/>
    </source>
</evidence>
<gene>
    <name evidence="2" type="ORF">BKG84_26395</name>
</gene>
<keyword evidence="1" id="KW-0472">Membrane</keyword>
<keyword evidence="3" id="KW-1185">Reference proteome</keyword>
<dbReference type="EMBL" id="MLIS01000089">
    <property type="protein sequence ID" value="OHU75826.1"/>
    <property type="molecule type" value="Genomic_DNA"/>
</dbReference>
<evidence type="ECO:0000256" key="1">
    <source>
        <dbReference type="SAM" id="Phobius"/>
    </source>
</evidence>
<evidence type="ECO:0000313" key="3">
    <source>
        <dbReference type="Proteomes" id="UP000179441"/>
    </source>
</evidence>
<dbReference type="RefSeq" id="WP_070915524.1">
    <property type="nucleotide sequence ID" value="NZ_JBLVUP010000001.1"/>
</dbReference>
<organism evidence="2 3">
    <name type="scientific">Mycobacteroides chelonae</name>
    <name type="common">Mycobacterium chelonae</name>
    <dbReference type="NCBI Taxonomy" id="1774"/>
    <lineage>
        <taxon>Bacteria</taxon>
        <taxon>Bacillati</taxon>
        <taxon>Actinomycetota</taxon>
        <taxon>Actinomycetes</taxon>
        <taxon>Mycobacteriales</taxon>
        <taxon>Mycobacteriaceae</taxon>
        <taxon>Mycobacteroides</taxon>
    </lineage>
</organism>
<dbReference type="AlphaFoldDB" id="A0A1S1LXJ7"/>
<sequence>MDSQWISVAVGIVGIAVPVVIAWYLHRASTRLSGDSQRVTEDIRDHTHAIREHTQVNRKWMYQARRDATFNALQTVRDPQLLRRYLDEAWELAKDDPDVRIFAVRYYFGNPAVPLPEADDFESGSMYPHELHNDILSAAIVSLPRRFAGPRDAYGDVEMRHQLGGLLALCFRADQYVAGGTYSEASLVEQFFSYLRSIWLEGWPINVYVIGAYLKPWVPDVARRFLVMIEDHDLPKELFVSVLLAISWYIHDDVQKNVDDDDQSLLHAYTSLLHQGYLKDVGSWPYGADWENSTLQCVGSTAYAIGLLASSDEASESVAGHITRNLIEDLTRALESFDGIGLSDVRDGMFQLTNGIRLLKSKCADKSLIAPLERAANILLSRSHLGSYVR</sequence>
<accession>A0A1S1LXJ7</accession>
<name>A0A1S1LXJ7_MYCCH</name>
<feature type="transmembrane region" description="Helical" evidence="1">
    <location>
        <begin position="6"/>
        <end position="25"/>
    </location>
</feature>
<comment type="caution">
    <text evidence="2">The sequence shown here is derived from an EMBL/GenBank/DDBJ whole genome shotgun (WGS) entry which is preliminary data.</text>
</comment>